<dbReference type="GO" id="GO:0016491">
    <property type="term" value="F:oxidoreductase activity"/>
    <property type="evidence" value="ECO:0007669"/>
    <property type="project" value="InterPro"/>
</dbReference>
<gene>
    <name evidence="5" type="ORF">DVS28_a0583</name>
</gene>
<evidence type="ECO:0000313" key="6">
    <source>
        <dbReference type="Proteomes" id="UP000264006"/>
    </source>
</evidence>
<evidence type="ECO:0000256" key="1">
    <source>
        <dbReference type="ARBA" id="ARBA00037217"/>
    </source>
</evidence>
<evidence type="ECO:0000256" key="2">
    <source>
        <dbReference type="ARBA" id="ARBA00038825"/>
    </source>
</evidence>
<reference evidence="5 6" key="1">
    <citation type="submission" date="2018-09" db="EMBL/GenBank/DDBJ databases">
        <title>Complete genome sequence of Euzebya sp. DY32-46 isolated from seawater of Pacific Ocean.</title>
        <authorList>
            <person name="Xu L."/>
            <person name="Wu Y.-H."/>
            <person name="Xu X.-W."/>
        </authorList>
    </citation>
    <scope>NUCLEOTIDE SEQUENCE [LARGE SCALE GENOMIC DNA]</scope>
    <source>
        <strain evidence="5 6">DY32-46</strain>
    </source>
</reference>
<evidence type="ECO:0000313" key="5">
    <source>
        <dbReference type="EMBL" id="AXV05288.1"/>
    </source>
</evidence>
<comment type="function">
    <text evidence="1">Probable oxidoreductase that may play a role as regulator of mitochondrial function.</text>
</comment>
<dbReference type="InterPro" id="IPR036188">
    <property type="entry name" value="FAD/NAD-bd_sf"/>
</dbReference>
<accession>A0A346XSU1</accession>
<keyword evidence="6" id="KW-1185">Reference proteome</keyword>
<organism evidence="5 6">
    <name type="scientific">Euzebya pacifica</name>
    <dbReference type="NCBI Taxonomy" id="1608957"/>
    <lineage>
        <taxon>Bacteria</taxon>
        <taxon>Bacillati</taxon>
        <taxon>Actinomycetota</taxon>
        <taxon>Nitriliruptoria</taxon>
        <taxon>Euzebyales</taxon>
    </lineage>
</organism>
<dbReference type="GO" id="GO:0005829">
    <property type="term" value="C:cytosol"/>
    <property type="evidence" value="ECO:0007669"/>
    <property type="project" value="TreeGrafter"/>
</dbReference>
<dbReference type="PANTHER" id="PTHR10668:SF103">
    <property type="entry name" value="PYRIDINE NUCLEOTIDE-DISULFIDE OXIDOREDUCTASE DOMAIN-CONTAINING PROTEIN 2"/>
    <property type="match status" value="1"/>
</dbReference>
<dbReference type="Pfam" id="PF01593">
    <property type="entry name" value="Amino_oxidase"/>
    <property type="match status" value="1"/>
</dbReference>
<dbReference type="AlphaFoldDB" id="A0A346XSU1"/>
<protein>
    <recommendedName>
        <fullName evidence="3">Pyridine nucleotide-disulfide oxidoreductase domain-containing protein 2</fullName>
    </recommendedName>
</protein>
<sequence>MDVHRSRTGEPLSDRVQVEVVRSTTPTALVVGGGHNGLVAACYLARAGIDVTVLEQSDKVGGGSRTDETIPGYRFDTHSAAHNIINMTDIPAELGLAEMGLEYREMDPFAVSVGADGKTIRFWRDVEATLDSIAEVAPADVDGYRRFVEDAMPIVRLAVAGVNAGASARRELAMAGDRILPVFRALQRHGGPFSLASTLLMPYGALLRRYLTTDAVMAPIGAFAAHGNASPNDFGTAFSAIWQAVYHRHGQWHAVGGAQALSDALARRLEAWGGTIRTSADVTRIVQRDGVVQGVELASGERLAAHVVVTALDPRMALLDLLDPPLTGKVADDLRVAHAGNAVQMVVHVATDRLPAYPDAQPADWMGLQSYVDDFPSLERAFSAAQDRRLPEDPVPTYAFTPSAMDDTLAPEGHHTVYLACPAAPAQVRGGWDAVAEQFTERMIDTVERRAPGFRDSIRGIAIRTPELMEAELRWPGAHPMVLDLSLDQLVSARPTVALGGHSTPVRGLFISGAGTAPIGGVAGTPGRAAAKAVLKTHPLRRR</sequence>
<dbReference type="Gene3D" id="3.50.50.60">
    <property type="entry name" value="FAD/NAD(P)-binding domain"/>
    <property type="match status" value="2"/>
</dbReference>
<comment type="subunit">
    <text evidence="2">Interacts with COX5B; this interaction may contribute to localize PYROXD2 to the inner face of the inner mitochondrial membrane.</text>
</comment>
<dbReference type="PRINTS" id="PR00420">
    <property type="entry name" value="RNGMNOXGNASE"/>
</dbReference>
<dbReference type="SUPFAM" id="SSF51905">
    <property type="entry name" value="FAD/NAD(P)-binding domain"/>
    <property type="match status" value="1"/>
</dbReference>
<dbReference type="KEGG" id="euz:DVS28_a0583"/>
<evidence type="ECO:0000256" key="3">
    <source>
        <dbReference type="ARBA" id="ARBA00040298"/>
    </source>
</evidence>
<dbReference type="PANTHER" id="PTHR10668">
    <property type="entry name" value="PHYTOENE DEHYDROGENASE"/>
    <property type="match status" value="1"/>
</dbReference>
<dbReference type="EMBL" id="CP031165">
    <property type="protein sequence ID" value="AXV05288.1"/>
    <property type="molecule type" value="Genomic_DNA"/>
</dbReference>
<evidence type="ECO:0000259" key="4">
    <source>
        <dbReference type="Pfam" id="PF01593"/>
    </source>
</evidence>
<proteinExistence type="predicted"/>
<dbReference type="InterPro" id="IPR002937">
    <property type="entry name" value="Amino_oxidase"/>
</dbReference>
<feature type="domain" description="Amine oxidase" evidence="4">
    <location>
        <begin position="37"/>
        <end position="373"/>
    </location>
</feature>
<name>A0A346XSU1_9ACTN</name>
<dbReference type="Proteomes" id="UP000264006">
    <property type="component" value="Chromosome"/>
</dbReference>